<feature type="domain" description="HTH merR-type" evidence="3">
    <location>
        <begin position="7"/>
        <end position="76"/>
    </location>
</feature>
<dbReference type="GO" id="GO:0003677">
    <property type="term" value="F:DNA binding"/>
    <property type="evidence" value="ECO:0007669"/>
    <property type="project" value="UniProtKB-KW"/>
</dbReference>
<protein>
    <submittedName>
        <fullName evidence="4">MerR family transcriptional regulator</fullName>
    </submittedName>
</protein>
<sequence length="169" mass="18285">MSNISRTLTIGQVAETIGVSTHTLRFYEQAGLIRAVGRTRAGHRLYSPADLDWLRFLMRLKATGMPIAGMQAFAALRAQGEPTLSARRDLLAAHRDAVLARIAELQVNLGAIVDKIAFYEAAVDQAAAQEPAVETPARQIDETQPHSHSEKDSPWTTHKTTATPGAGTS</sequence>
<accession>A0A1A9N1Y4</accession>
<dbReference type="Proteomes" id="UP000078116">
    <property type="component" value="Unassembled WGS sequence"/>
</dbReference>
<dbReference type="EMBL" id="LXJZ01000187">
    <property type="protein sequence ID" value="OAJ56390.1"/>
    <property type="molecule type" value="Genomic_DNA"/>
</dbReference>
<reference evidence="6 7" key="1">
    <citation type="submission" date="2016-04" db="EMBL/GenBank/DDBJ databases">
        <title>Reclassification of Paraburkholderia panaciterrae (Farh et al. 2015) Dobritsa &amp; Samadpour 2016 as a later homotypic synonym of Paraburkholderia ginsengiterrae (Farh et al. 2015) Dobritsa &amp; Samadpour 2016.</title>
        <authorList>
            <person name="Dobritsa A.P."/>
            <person name="Kutumbaka K."/>
            <person name="Samadpour M."/>
        </authorList>
    </citation>
    <scope>NUCLEOTIDE SEQUENCE [LARGE SCALE GENOMIC DNA]</scope>
    <source>
        <strain evidence="4 7">DCY85</strain>
        <strain evidence="5 6">DCY85-1</strain>
    </source>
</reference>
<dbReference type="InterPro" id="IPR009061">
    <property type="entry name" value="DNA-bd_dom_put_sf"/>
</dbReference>
<evidence type="ECO:0000256" key="1">
    <source>
        <dbReference type="ARBA" id="ARBA00023125"/>
    </source>
</evidence>
<keyword evidence="1" id="KW-0238">DNA-binding</keyword>
<dbReference type="AlphaFoldDB" id="A0A1A9N1Y4"/>
<evidence type="ECO:0000313" key="5">
    <source>
        <dbReference type="EMBL" id="OAJ56390.1"/>
    </source>
</evidence>
<dbReference type="SUPFAM" id="SSF46955">
    <property type="entry name" value="Putative DNA-binding domain"/>
    <property type="match status" value="1"/>
</dbReference>
<dbReference type="InterPro" id="IPR000551">
    <property type="entry name" value="MerR-type_HTH_dom"/>
</dbReference>
<dbReference type="InterPro" id="IPR047057">
    <property type="entry name" value="MerR_fam"/>
</dbReference>
<dbReference type="STRING" id="1462993.A6V36_07715"/>
<dbReference type="Pfam" id="PF13411">
    <property type="entry name" value="MerR_1"/>
    <property type="match status" value="1"/>
</dbReference>
<evidence type="ECO:0000259" key="3">
    <source>
        <dbReference type="PROSITE" id="PS50937"/>
    </source>
</evidence>
<dbReference type="PROSITE" id="PS50937">
    <property type="entry name" value="HTH_MERR_2"/>
    <property type="match status" value="1"/>
</dbReference>
<evidence type="ECO:0000313" key="7">
    <source>
        <dbReference type="Proteomes" id="UP000078116"/>
    </source>
</evidence>
<dbReference type="Gene3D" id="1.10.1660.10">
    <property type="match status" value="1"/>
</dbReference>
<dbReference type="RefSeq" id="WP_064269913.1">
    <property type="nucleotide sequence ID" value="NZ_LXJZ01000187.1"/>
</dbReference>
<evidence type="ECO:0000313" key="4">
    <source>
        <dbReference type="EMBL" id="OAJ55391.1"/>
    </source>
</evidence>
<evidence type="ECO:0000256" key="2">
    <source>
        <dbReference type="SAM" id="MobiDB-lite"/>
    </source>
</evidence>
<dbReference type="SMART" id="SM00422">
    <property type="entry name" value="HTH_MERR"/>
    <property type="match status" value="1"/>
</dbReference>
<feature type="compositionally biased region" description="Polar residues" evidence="2">
    <location>
        <begin position="154"/>
        <end position="169"/>
    </location>
</feature>
<feature type="compositionally biased region" description="Basic and acidic residues" evidence="2">
    <location>
        <begin position="139"/>
        <end position="153"/>
    </location>
</feature>
<feature type="region of interest" description="Disordered" evidence="2">
    <location>
        <begin position="129"/>
        <end position="169"/>
    </location>
</feature>
<dbReference type="PROSITE" id="PS00552">
    <property type="entry name" value="HTH_MERR_1"/>
    <property type="match status" value="1"/>
</dbReference>
<proteinExistence type="predicted"/>
<dbReference type="PANTHER" id="PTHR30204:SF98">
    <property type="entry name" value="HTH-TYPE TRANSCRIPTIONAL REGULATOR ADHR"/>
    <property type="match status" value="1"/>
</dbReference>
<name>A0A1A9N1Y4_9BURK</name>
<dbReference type="GO" id="GO:0003700">
    <property type="term" value="F:DNA-binding transcription factor activity"/>
    <property type="evidence" value="ECO:0007669"/>
    <property type="project" value="InterPro"/>
</dbReference>
<dbReference type="PANTHER" id="PTHR30204">
    <property type="entry name" value="REDOX-CYCLING DRUG-SENSING TRANSCRIPTIONAL ACTIVATOR SOXR"/>
    <property type="match status" value="1"/>
</dbReference>
<gene>
    <name evidence="5" type="ORF">A6V36_07715</name>
    <name evidence="4" type="ORF">A6V37_32850</name>
</gene>
<dbReference type="EMBL" id="LXKA01000341">
    <property type="protein sequence ID" value="OAJ55391.1"/>
    <property type="molecule type" value="Genomic_DNA"/>
</dbReference>
<dbReference type="PRINTS" id="PR00040">
    <property type="entry name" value="HTHMERR"/>
</dbReference>
<keyword evidence="6" id="KW-1185">Reference proteome</keyword>
<organism evidence="4 7">
    <name type="scientific">Paraburkholderia ginsengiterrae</name>
    <dbReference type="NCBI Taxonomy" id="1462993"/>
    <lineage>
        <taxon>Bacteria</taxon>
        <taxon>Pseudomonadati</taxon>
        <taxon>Pseudomonadota</taxon>
        <taxon>Betaproteobacteria</taxon>
        <taxon>Burkholderiales</taxon>
        <taxon>Burkholderiaceae</taxon>
        <taxon>Paraburkholderia</taxon>
    </lineage>
</organism>
<comment type="caution">
    <text evidence="4">The sequence shown here is derived from an EMBL/GenBank/DDBJ whole genome shotgun (WGS) entry which is preliminary data.</text>
</comment>
<dbReference type="OrthoDB" id="9808480at2"/>
<dbReference type="Proteomes" id="UP000077961">
    <property type="component" value="Unassembled WGS sequence"/>
</dbReference>
<dbReference type="CDD" id="cd01109">
    <property type="entry name" value="HTH_YyaN"/>
    <property type="match status" value="1"/>
</dbReference>
<evidence type="ECO:0000313" key="6">
    <source>
        <dbReference type="Proteomes" id="UP000077961"/>
    </source>
</evidence>